<evidence type="ECO:0000256" key="4">
    <source>
        <dbReference type="ARBA" id="ARBA00022452"/>
    </source>
</evidence>
<evidence type="ECO:0000259" key="8">
    <source>
        <dbReference type="Pfam" id="PF05036"/>
    </source>
</evidence>
<dbReference type="PANTHER" id="PTHR30026:SF20">
    <property type="entry name" value="OUTER MEMBRANE PROTEIN TOLC"/>
    <property type="match status" value="1"/>
</dbReference>
<dbReference type="GO" id="GO:0009279">
    <property type="term" value="C:cell outer membrane"/>
    <property type="evidence" value="ECO:0007669"/>
    <property type="project" value="UniProtKB-SubCell"/>
</dbReference>
<dbReference type="GO" id="GO:0015288">
    <property type="term" value="F:porin activity"/>
    <property type="evidence" value="ECO:0007669"/>
    <property type="project" value="TreeGrafter"/>
</dbReference>
<protein>
    <recommendedName>
        <fullName evidence="8">SPOR domain-containing protein</fullName>
    </recommendedName>
</protein>
<dbReference type="Gene3D" id="3.30.70.1070">
    <property type="entry name" value="Sporulation related repeat"/>
    <property type="match status" value="1"/>
</dbReference>
<feature type="domain" description="SPOR" evidence="8">
    <location>
        <begin position="692"/>
        <end position="760"/>
    </location>
</feature>
<evidence type="ECO:0000256" key="6">
    <source>
        <dbReference type="ARBA" id="ARBA00023136"/>
    </source>
</evidence>
<dbReference type="Pfam" id="PF05036">
    <property type="entry name" value="SPOR"/>
    <property type="match status" value="1"/>
</dbReference>
<name>A0A2N1J503_9BACT</name>
<keyword evidence="3" id="KW-0813">Transport</keyword>
<dbReference type="SUPFAM" id="SSF56954">
    <property type="entry name" value="Outer membrane efflux proteins (OEP)"/>
    <property type="match status" value="1"/>
</dbReference>
<feature type="non-terminal residue" evidence="9">
    <location>
        <position position="780"/>
    </location>
</feature>
<dbReference type="EMBL" id="NXIF01000012">
    <property type="protein sequence ID" value="PKI81594.1"/>
    <property type="molecule type" value="Genomic_DNA"/>
</dbReference>
<proteinExistence type="inferred from homology"/>
<dbReference type="RefSeq" id="WP_133121131.1">
    <property type="nucleotide sequence ID" value="NZ_NXIF01000012.1"/>
</dbReference>
<dbReference type="GO" id="GO:1990281">
    <property type="term" value="C:efflux pump complex"/>
    <property type="evidence" value="ECO:0007669"/>
    <property type="project" value="TreeGrafter"/>
</dbReference>
<evidence type="ECO:0000256" key="1">
    <source>
        <dbReference type="ARBA" id="ARBA00004442"/>
    </source>
</evidence>
<dbReference type="GO" id="GO:0042834">
    <property type="term" value="F:peptidoglycan binding"/>
    <property type="evidence" value="ECO:0007669"/>
    <property type="project" value="InterPro"/>
</dbReference>
<evidence type="ECO:0000313" key="10">
    <source>
        <dbReference type="Proteomes" id="UP000233248"/>
    </source>
</evidence>
<evidence type="ECO:0000256" key="7">
    <source>
        <dbReference type="ARBA" id="ARBA00023237"/>
    </source>
</evidence>
<evidence type="ECO:0000256" key="2">
    <source>
        <dbReference type="ARBA" id="ARBA00007613"/>
    </source>
</evidence>
<dbReference type="GO" id="GO:0015562">
    <property type="term" value="F:efflux transmembrane transporter activity"/>
    <property type="evidence" value="ECO:0007669"/>
    <property type="project" value="InterPro"/>
</dbReference>
<keyword evidence="7" id="KW-0998">Cell outer membrane</keyword>
<dbReference type="Gene3D" id="1.20.1600.10">
    <property type="entry name" value="Outer membrane efflux proteins (OEP)"/>
    <property type="match status" value="1"/>
</dbReference>
<dbReference type="AlphaFoldDB" id="A0A2N1J503"/>
<reference evidence="9 10" key="1">
    <citation type="submission" date="2017-09" db="EMBL/GenBank/DDBJ databases">
        <title>Genomics of the genus Arcobacter.</title>
        <authorList>
            <person name="Perez-Cataluna A."/>
            <person name="Figueras M.J."/>
            <person name="Salas-Masso N."/>
        </authorList>
    </citation>
    <scope>NUCLEOTIDE SEQUENCE [LARGE SCALE GENOMIC DNA]</scope>
    <source>
        <strain evidence="9 10">DSM 18005</strain>
    </source>
</reference>
<dbReference type="InterPro" id="IPR036680">
    <property type="entry name" value="SPOR-like_sf"/>
</dbReference>
<sequence>MRKIGFVLSFILISSLIANEEELFKEQSINNLQITKQNDLKEKPIKRVQNKLEYKGTVVKKFQRLRATNFSSSNSTSLNDLKKVSLTDVVLETLSYSDMIRSAREKVVQSQLKLDDALADYYPTLNFEYSYSKTRHYPGENDSNKYKFYNDRNYRFIMSQNLFAGGATYYNVKNLREAVLVARNKYKITVEEELKKAIKAYFGVVFSKKAVEVNEKNMIKLQKILDIVTIKYDNGASSIGDLTSIKANVSNAETKLIKDKSKLEESLRYYEYVVGKKFSKTLPYERDFEIQIAEFDRLFNRAVKQNPHLKNYYLNIEAEKYKVQNAQSKFSPKVDLEVTYNDIKDQEDYEGDENDFTGRIKLTYNLFNGGKDRNKILRSYSILRDLKYRLNEEVKKLKWNMSKLHTSINSVKDALKSTKSEVVSSKEAVEAYWEAFKLGEQDLNVLLQGQRQLNSAQLELLKFQKSNIQDYFLLLGYTGDLLAYFNIDPENDKFVNFSTSTYNKKLYNDLKDKKLLFDEKEEIIKEEKPKEDKVKKDKEVENEPSLNDNIDEFIKKFLQAKEDSIMILIKDFDNVYDAFAFIKEQKISKKSFAFDILKKHKIKTVIAYEIFENELDARQKLQEISKKTNKNLELVVLKDIKQLYINYLEGLEVKVEKPKPKVKIVEKIQVLKEQQSFETNKKFKQKFLMANKENYSINIATFTNMKEAITFVKKEQIYENSFVFKYIEGKELVKVMYGVFNTYEQAQNALDLLDDIKQKYYPIIEKIETKQELYKQNKQL</sequence>
<accession>A0A2N1J503</accession>
<comment type="subcellular location">
    <subcellularLocation>
        <location evidence="1">Cell outer membrane</location>
    </subcellularLocation>
</comment>
<keyword evidence="4" id="KW-1134">Transmembrane beta strand</keyword>
<evidence type="ECO:0000313" key="9">
    <source>
        <dbReference type="EMBL" id="PKI81594.1"/>
    </source>
</evidence>
<evidence type="ECO:0000256" key="3">
    <source>
        <dbReference type="ARBA" id="ARBA00022448"/>
    </source>
</evidence>
<keyword evidence="6" id="KW-0472">Membrane</keyword>
<keyword evidence="5" id="KW-0812">Transmembrane</keyword>
<dbReference type="PANTHER" id="PTHR30026">
    <property type="entry name" value="OUTER MEMBRANE PROTEIN TOLC"/>
    <property type="match status" value="1"/>
</dbReference>
<dbReference type="InterPro" id="IPR003423">
    <property type="entry name" value="OMP_efflux"/>
</dbReference>
<evidence type="ECO:0000256" key="5">
    <source>
        <dbReference type="ARBA" id="ARBA00022692"/>
    </source>
</evidence>
<dbReference type="InterPro" id="IPR051906">
    <property type="entry name" value="TolC-like"/>
</dbReference>
<dbReference type="Pfam" id="PF02321">
    <property type="entry name" value="OEP"/>
    <property type="match status" value="2"/>
</dbReference>
<keyword evidence="10" id="KW-1185">Reference proteome</keyword>
<gene>
    <name evidence="9" type="ORF">CP960_03455</name>
</gene>
<organism evidence="9 10">
    <name type="scientific">Malaciobacter halophilus</name>
    <dbReference type="NCBI Taxonomy" id="197482"/>
    <lineage>
        <taxon>Bacteria</taxon>
        <taxon>Pseudomonadati</taxon>
        <taxon>Campylobacterota</taxon>
        <taxon>Epsilonproteobacteria</taxon>
        <taxon>Campylobacterales</taxon>
        <taxon>Arcobacteraceae</taxon>
        <taxon>Malaciobacter</taxon>
    </lineage>
</organism>
<dbReference type="InterPro" id="IPR007730">
    <property type="entry name" value="SPOR-like_dom"/>
</dbReference>
<comment type="caution">
    <text evidence="9">The sequence shown here is derived from an EMBL/GenBank/DDBJ whole genome shotgun (WGS) entry which is preliminary data.</text>
</comment>
<dbReference type="Proteomes" id="UP000233248">
    <property type="component" value="Unassembled WGS sequence"/>
</dbReference>
<comment type="similarity">
    <text evidence="2">Belongs to the outer membrane factor (OMF) (TC 1.B.17) family.</text>
</comment>